<dbReference type="Pfam" id="PF03551">
    <property type="entry name" value="PadR"/>
    <property type="match status" value="1"/>
</dbReference>
<dbReference type="SUPFAM" id="SSF46785">
    <property type="entry name" value="Winged helix' DNA-binding domain"/>
    <property type="match status" value="1"/>
</dbReference>
<dbReference type="InterPro" id="IPR005149">
    <property type="entry name" value="Tscrpt_reg_PadR_N"/>
</dbReference>
<evidence type="ECO:0000313" key="2">
    <source>
        <dbReference type="EMBL" id="MBX0325115.1"/>
    </source>
</evidence>
<gene>
    <name evidence="2" type="ORF">EGH21_18970</name>
</gene>
<evidence type="ECO:0000259" key="1">
    <source>
        <dbReference type="Pfam" id="PF03551"/>
    </source>
</evidence>
<dbReference type="Gene3D" id="1.10.10.10">
    <property type="entry name" value="Winged helix-like DNA-binding domain superfamily/Winged helix DNA-binding domain"/>
    <property type="match status" value="1"/>
</dbReference>
<sequence>MTTYHSLTGFQRDLLEAITAVDDEPYGLALKDYLDDRYADPINHSRLYQNLSQLAELGLLSPEPLDERTNAYRLTDAGRTVLYRHARDLQAVCPPDALRSGRRRQ</sequence>
<proteinExistence type="predicted"/>
<dbReference type="InterPro" id="IPR036388">
    <property type="entry name" value="WH-like_DNA-bd_sf"/>
</dbReference>
<dbReference type="AlphaFoldDB" id="A0AAW4PX21"/>
<comment type="caution">
    <text evidence="2">The sequence shown here is derived from an EMBL/GenBank/DDBJ whole genome shotgun (WGS) entry which is preliminary data.</text>
</comment>
<evidence type="ECO:0000313" key="3">
    <source>
        <dbReference type="Proteomes" id="UP001430377"/>
    </source>
</evidence>
<dbReference type="InterPro" id="IPR036390">
    <property type="entry name" value="WH_DNA-bd_sf"/>
</dbReference>
<feature type="domain" description="Transcription regulator PadR N-terminal" evidence="1">
    <location>
        <begin position="21"/>
        <end position="82"/>
    </location>
</feature>
<dbReference type="Proteomes" id="UP001430377">
    <property type="component" value="Unassembled WGS sequence"/>
</dbReference>
<organism evidence="2 3">
    <name type="scientific">Haloarcula rubra</name>
    <dbReference type="NCBI Taxonomy" id="2487747"/>
    <lineage>
        <taxon>Archaea</taxon>
        <taxon>Methanobacteriati</taxon>
        <taxon>Methanobacteriota</taxon>
        <taxon>Stenosarchaea group</taxon>
        <taxon>Halobacteria</taxon>
        <taxon>Halobacteriales</taxon>
        <taxon>Haloarculaceae</taxon>
        <taxon>Haloarcula</taxon>
    </lineage>
</organism>
<accession>A0AAW4PX21</accession>
<dbReference type="EMBL" id="RKLR01000010">
    <property type="protein sequence ID" value="MBX0325115.1"/>
    <property type="molecule type" value="Genomic_DNA"/>
</dbReference>
<keyword evidence="3" id="KW-1185">Reference proteome</keyword>
<name>A0AAW4PX21_9EURY</name>
<dbReference type="RefSeq" id="WP_220619979.1">
    <property type="nucleotide sequence ID" value="NZ_RKLR01000010.1"/>
</dbReference>
<reference evidence="2 3" key="1">
    <citation type="submission" date="2021-06" db="EMBL/GenBank/DDBJ databases">
        <title>Halomicroarcula sp. a new haloarchaeum isolated from saline soil.</title>
        <authorList>
            <person name="Duran-Viseras A."/>
            <person name="Sanchez-Porro C."/>
            <person name="Ventosa A."/>
        </authorList>
    </citation>
    <scope>NUCLEOTIDE SEQUENCE [LARGE SCALE GENOMIC DNA]</scope>
    <source>
        <strain evidence="2 3">F13</strain>
    </source>
</reference>
<protein>
    <submittedName>
        <fullName evidence="2">PadR family transcriptional regulator</fullName>
    </submittedName>
</protein>